<proteinExistence type="predicted"/>
<comment type="caution">
    <text evidence="2">The sequence shown here is derived from an EMBL/GenBank/DDBJ whole genome shotgun (WGS) entry which is preliminary data.</text>
</comment>
<feature type="region of interest" description="Disordered" evidence="1">
    <location>
        <begin position="74"/>
        <end position="95"/>
    </location>
</feature>
<gene>
    <name evidence="2" type="ORF">ACFP2T_43070</name>
</gene>
<evidence type="ECO:0008006" key="4">
    <source>
        <dbReference type="Google" id="ProtNLM"/>
    </source>
</evidence>
<protein>
    <recommendedName>
        <fullName evidence="4">DUF5642 domain-containing protein</fullName>
    </recommendedName>
</protein>
<sequence>MIVRLLVAGVSALAGIMVLGGCWAEDEPQSGHKVSVDAVRQAATQFDPARCPIRLDLSAALRSVAVDRPAQLDSASAEVSKSEKPADDPVTAQQNGLPPLEAVAAAYVECDYRVGEDKLGIRLTATRAPAAVSLLAPQIARDAHLTLQDLHGFLDSPPGAGQVKVAGGTVAAGGVAADGGDVAVLVSSTVPELHDDTLSTFTAELINQVAF</sequence>
<name>A0ABW1KNN8_9ACTN</name>
<dbReference type="EMBL" id="JBHSPR010000075">
    <property type="protein sequence ID" value="MFC6022921.1"/>
    <property type="molecule type" value="Genomic_DNA"/>
</dbReference>
<reference evidence="3" key="1">
    <citation type="journal article" date="2019" name="Int. J. Syst. Evol. Microbiol.">
        <title>The Global Catalogue of Microorganisms (GCM) 10K type strain sequencing project: providing services to taxonomists for standard genome sequencing and annotation.</title>
        <authorList>
            <consortium name="The Broad Institute Genomics Platform"/>
            <consortium name="The Broad Institute Genome Sequencing Center for Infectious Disease"/>
            <person name="Wu L."/>
            <person name="Ma J."/>
        </authorList>
    </citation>
    <scope>NUCLEOTIDE SEQUENCE [LARGE SCALE GENOMIC DNA]</scope>
    <source>
        <strain evidence="3">ZS-35-S2</strain>
    </source>
</reference>
<evidence type="ECO:0000313" key="2">
    <source>
        <dbReference type="EMBL" id="MFC6022921.1"/>
    </source>
</evidence>
<accession>A0ABW1KNN8</accession>
<dbReference type="PROSITE" id="PS51257">
    <property type="entry name" value="PROKAR_LIPOPROTEIN"/>
    <property type="match status" value="1"/>
</dbReference>
<organism evidence="2 3">
    <name type="scientific">Plantactinospora solaniradicis</name>
    <dbReference type="NCBI Taxonomy" id="1723736"/>
    <lineage>
        <taxon>Bacteria</taxon>
        <taxon>Bacillati</taxon>
        <taxon>Actinomycetota</taxon>
        <taxon>Actinomycetes</taxon>
        <taxon>Micromonosporales</taxon>
        <taxon>Micromonosporaceae</taxon>
        <taxon>Plantactinospora</taxon>
    </lineage>
</organism>
<dbReference type="Proteomes" id="UP001596203">
    <property type="component" value="Unassembled WGS sequence"/>
</dbReference>
<keyword evidence="3" id="KW-1185">Reference proteome</keyword>
<evidence type="ECO:0000256" key="1">
    <source>
        <dbReference type="SAM" id="MobiDB-lite"/>
    </source>
</evidence>
<dbReference type="RefSeq" id="WP_377432805.1">
    <property type="nucleotide sequence ID" value="NZ_JBHSPR010000075.1"/>
</dbReference>
<evidence type="ECO:0000313" key="3">
    <source>
        <dbReference type="Proteomes" id="UP001596203"/>
    </source>
</evidence>